<dbReference type="EMBL" id="RYZH01000029">
    <property type="protein sequence ID" value="RUL86826.1"/>
    <property type="molecule type" value="Genomic_DNA"/>
</dbReference>
<accession>A0A432MHZ9</accession>
<dbReference type="OrthoDB" id="545475at2"/>
<dbReference type="Proteomes" id="UP000280296">
    <property type="component" value="Unassembled WGS sequence"/>
</dbReference>
<dbReference type="Pfam" id="PF04966">
    <property type="entry name" value="OprB"/>
    <property type="match status" value="1"/>
</dbReference>
<sequence>MAKTRAVGRLGERPIGDDGGRSETSNSNPFAMRGYEMRRVWTAPIAVLLAVGVTAGQEPDRPASPTAEAATTRPGPGDPEAPAGSQAGSLPISSNPASVNIVTGTGALGRLLGIDEDSGVQFGGLWIGDASGVLVGGRNPGDWGLNSLTIFDLNLNTDKLFGWSGGSFGTQFLQFSGQPTNILAGAFPGFDSLEVTPPLVRQELYQLWYRQALFNDKLIVRIGKMVPTFDFNNVVKPVPVSDPTAAIPAVSGLVYTPIFVNPTMLGVIPGYYNSATGITTTLAPTESLYFNYGVYDGNLANLRQTGLEGPHFNGYYFHIGEVGYAYRLGAQRKPGNFGVGVWGQTGKLDSFRGGKEDGANGVYLFGSQRLWFRKPDLDSSGVSGFYQFGANNSDALLARQYVGCGLTAFGLVPGRPADTFGAGLAWTWMTRGDRAGHVFFPSVPDDVPLQLAPSQLMIQAYYQMMLTDGFFFQTALTEIPNPGQNAAIPSALAISFRLLVLF</sequence>
<feature type="compositionally biased region" description="Basic and acidic residues" evidence="3">
    <location>
        <begin position="10"/>
        <end position="21"/>
    </location>
</feature>
<name>A0A432MHZ9_9BACT</name>
<protein>
    <submittedName>
        <fullName evidence="4">Porin</fullName>
    </submittedName>
</protein>
<dbReference type="PANTHER" id="PTHR37944:SF1">
    <property type="entry name" value="PORIN B"/>
    <property type="match status" value="1"/>
</dbReference>
<dbReference type="PANTHER" id="PTHR37944">
    <property type="entry name" value="PORIN B"/>
    <property type="match status" value="1"/>
</dbReference>
<comment type="similarity">
    <text evidence="1 2">Belongs to the OprB family.</text>
</comment>
<keyword evidence="5" id="KW-1185">Reference proteome</keyword>
<dbReference type="GO" id="GO:0015288">
    <property type="term" value="F:porin activity"/>
    <property type="evidence" value="ECO:0007669"/>
    <property type="project" value="InterPro"/>
</dbReference>
<dbReference type="GO" id="GO:0008643">
    <property type="term" value="P:carbohydrate transport"/>
    <property type="evidence" value="ECO:0007669"/>
    <property type="project" value="InterPro"/>
</dbReference>
<dbReference type="GO" id="GO:0016020">
    <property type="term" value="C:membrane"/>
    <property type="evidence" value="ECO:0007669"/>
    <property type="project" value="InterPro"/>
</dbReference>
<feature type="region of interest" description="Disordered" evidence="3">
    <location>
        <begin position="56"/>
        <end position="95"/>
    </location>
</feature>
<comment type="caution">
    <text evidence="4">The sequence shown here is derived from an EMBL/GenBank/DDBJ whole genome shotgun (WGS) entry which is preliminary data.</text>
</comment>
<evidence type="ECO:0000313" key="5">
    <source>
        <dbReference type="Proteomes" id="UP000280296"/>
    </source>
</evidence>
<gene>
    <name evidence="4" type="ORF">TsocGM_15155</name>
</gene>
<reference evidence="4 5" key="1">
    <citation type="submission" date="2018-12" db="EMBL/GenBank/DDBJ databases">
        <authorList>
            <person name="Toschakov S.V."/>
        </authorList>
    </citation>
    <scope>NUCLEOTIDE SEQUENCE [LARGE SCALE GENOMIC DNA]</scope>
    <source>
        <strain evidence="4 5">GM2012</strain>
    </source>
</reference>
<proteinExistence type="inferred from homology"/>
<evidence type="ECO:0000256" key="2">
    <source>
        <dbReference type="RuleBase" id="RU363072"/>
    </source>
</evidence>
<dbReference type="InterPro" id="IPR007049">
    <property type="entry name" value="Carb-sel_porin_OprB"/>
</dbReference>
<reference evidence="4 5" key="2">
    <citation type="submission" date="2019-01" db="EMBL/GenBank/DDBJ databases">
        <title>Tautonia sociabilis, a novel thermotolerant planctomycete of Isosphaeraceae family, isolated from a 4000 m deep subterranean habitat.</title>
        <authorList>
            <person name="Kovaleva O.L."/>
            <person name="Elcheninov A.G."/>
            <person name="Van Heerden E."/>
            <person name="Toshchakov S.V."/>
            <person name="Novikov A."/>
            <person name="Bonch-Osmolovskaya E.A."/>
            <person name="Kublanov I.V."/>
        </authorList>
    </citation>
    <scope>NUCLEOTIDE SEQUENCE [LARGE SCALE GENOMIC DNA]</scope>
    <source>
        <strain evidence="4 5">GM2012</strain>
    </source>
</reference>
<dbReference type="InterPro" id="IPR038673">
    <property type="entry name" value="OprB_sf"/>
</dbReference>
<evidence type="ECO:0000256" key="3">
    <source>
        <dbReference type="SAM" id="MobiDB-lite"/>
    </source>
</evidence>
<dbReference type="AlphaFoldDB" id="A0A432MHZ9"/>
<evidence type="ECO:0000256" key="1">
    <source>
        <dbReference type="ARBA" id="ARBA00008769"/>
    </source>
</evidence>
<feature type="compositionally biased region" description="Polar residues" evidence="3">
    <location>
        <begin position="86"/>
        <end position="95"/>
    </location>
</feature>
<organism evidence="4 5">
    <name type="scientific">Tautonia sociabilis</name>
    <dbReference type="NCBI Taxonomy" id="2080755"/>
    <lineage>
        <taxon>Bacteria</taxon>
        <taxon>Pseudomonadati</taxon>
        <taxon>Planctomycetota</taxon>
        <taxon>Planctomycetia</taxon>
        <taxon>Isosphaerales</taxon>
        <taxon>Isosphaeraceae</taxon>
        <taxon>Tautonia</taxon>
    </lineage>
</organism>
<dbReference type="Gene3D" id="2.40.160.180">
    <property type="entry name" value="Carbohydrate-selective porin OprB"/>
    <property type="match status" value="1"/>
</dbReference>
<dbReference type="InterPro" id="IPR052932">
    <property type="entry name" value="OprB_Porin"/>
</dbReference>
<feature type="region of interest" description="Disordered" evidence="3">
    <location>
        <begin position="1"/>
        <end position="30"/>
    </location>
</feature>
<evidence type="ECO:0000313" key="4">
    <source>
        <dbReference type="EMBL" id="RUL86826.1"/>
    </source>
</evidence>